<dbReference type="Proteomes" id="UP000185192">
    <property type="component" value="Unassembled WGS sequence"/>
</dbReference>
<dbReference type="RefSeq" id="WP_074204391.1">
    <property type="nucleotide sequence ID" value="NZ_FSQW01000001.1"/>
</dbReference>
<dbReference type="EMBL" id="FSQW01000001">
    <property type="protein sequence ID" value="SIN65134.1"/>
    <property type="molecule type" value="Genomic_DNA"/>
</dbReference>
<name>A0A1N6D377_9SPHN</name>
<evidence type="ECO:0000313" key="2">
    <source>
        <dbReference type="EMBL" id="SIN65134.1"/>
    </source>
</evidence>
<keyword evidence="1" id="KW-0812">Transmembrane</keyword>
<proteinExistence type="predicted"/>
<dbReference type="AlphaFoldDB" id="A0A1N6D377"/>
<protein>
    <submittedName>
        <fullName evidence="2">Uncharacterized protein</fullName>
    </submittedName>
</protein>
<dbReference type="OrthoDB" id="7595957at2"/>
<evidence type="ECO:0000256" key="1">
    <source>
        <dbReference type="SAM" id="Phobius"/>
    </source>
</evidence>
<dbReference type="STRING" id="1123272.SAMN02745824_1476"/>
<accession>A0A1N6D377</accession>
<feature type="transmembrane region" description="Helical" evidence="1">
    <location>
        <begin position="42"/>
        <end position="65"/>
    </location>
</feature>
<gene>
    <name evidence="2" type="ORF">SAMN02745824_1476</name>
</gene>
<evidence type="ECO:0000313" key="3">
    <source>
        <dbReference type="Proteomes" id="UP000185192"/>
    </source>
</evidence>
<sequence length="169" mass="18725">MSALVSGLVGAAMAIAITAISTKTRRPVKSDTEGWKTLQTGWLINGTLIGSAGMSAFFGHIWLFVGSSRADAEMQMLYALALFLVFGLCTIYLAWSSYAKSVLWKGNQLKIVRVFGSTRTVPFGDIRNVTKNDLLGLYRLSFKDGKTIRILKEMRGIEQLLAKLPRRKF</sequence>
<keyword evidence="1" id="KW-0472">Membrane</keyword>
<keyword evidence="1" id="KW-1133">Transmembrane helix</keyword>
<reference evidence="3" key="1">
    <citation type="submission" date="2016-11" db="EMBL/GenBank/DDBJ databases">
        <authorList>
            <person name="Varghese N."/>
            <person name="Submissions S."/>
        </authorList>
    </citation>
    <scope>NUCLEOTIDE SEQUENCE [LARGE SCALE GENOMIC DNA]</scope>
    <source>
        <strain evidence="3">DSM 22363</strain>
    </source>
</reference>
<feature type="transmembrane region" description="Helical" evidence="1">
    <location>
        <begin position="77"/>
        <end position="95"/>
    </location>
</feature>
<organism evidence="2 3">
    <name type="scientific">Parasphingorhabdus marina DSM 22363</name>
    <dbReference type="NCBI Taxonomy" id="1123272"/>
    <lineage>
        <taxon>Bacteria</taxon>
        <taxon>Pseudomonadati</taxon>
        <taxon>Pseudomonadota</taxon>
        <taxon>Alphaproteobacteria</taxon>
        <taxon>Sphingomonadales</taxon>
        <taxon>Sphingomonadaceae</taxon>
        <taxon>Parasphingorhabdus</taxon>
    </lineage>
</organism>
<keyword evidence="3" id="KW-1185">Reference proteome</keyword>